<name>A0A9W6MX66_9HYPH</name>
<dbReference type="EMBL" id="BSFJ01000002">
    <property type="protein sequence ID" value="GLK70224.1"/>
    <property type="molecule type" value="Genomic_DNA"/>
</dbReference>
<keyword evidence="2" id="KW-1185">Reference proteome</keyword>
<comment type="caution">
    <text evidence="1">The sequence shown here is derived from an EMBL/GenBank/DDBJ whole genome shotgun (WGS) entry which is preliminary data.</text>
</comment>
<evidence type="ECO:0000313" key="1">
    <source>
        <dbReference type="EMBL" id="GLK70224.1"/>
    </source>
</evidence>
<gene>
    <name evidence="1" type="ORF">GCM10017643_03390</name>
</gene>
<reference evidence="1" key="1">
    <citation type="journal article" date="2014" name="Int. J. Syst. Evol. Microbiol.">
        <title>Complete genome sequence of Corynebacterium casei LMG S-19264T (=DSM 44701T), isolated from a smear-ripened cheese.</title>
        <authorList>
            <consortium name="US DOE Joint Genome Institute (JGI-PGF)"/>
            <person name="Walter F."/>
            <person name="Albersmeier A."/>
            <person name="Kalinowski J."/>
            <person name="Ruckert C."/>
        </authorList>
    </citation>
    <scope>NUCLEOTIDE SEQUENCE</scope>
    <source>
        <strain evidence="1">VKM B-2484</strain>
    </source>
</reference>
<accession>A0A9W6MX66</accession>
<sequence>MDWYADCSYHAERKRRFHATARARLRQLVAELRLPAGRFDLRSNQGGIAVSGEITLHGEQIYVQVCQPATRADTGILIRTCRDRRDYTGGANHFAPLSLLDDIPALAAQVRAVMATRPGASRAA</sequence>
<dbReference type="Proteomes" id="UP001143370">
    <property type="component" value="Unassembled WGS sequence"/>
</dbReference>
<protein>
    <submittedName>
        <fullName evidence="1">Uncharacterized protein</fullName>
    </submittedName>
</protein>
<proteinExistence type="predicted"/>
<dbReference type="AlphaFoldDB" id="A0A9W6MX66"/>
<evidence type="ECO:0000313" key="2">
    <source>
        <dbReference type="Proteomes" id="UP001143370"/>
    </source>
</evidence>
<dbReference type="RefSeq" id="WP_213375220.1">
    <property type="nucleotide sequence ID" value="NZ_BSFJ01000002.1"/>
</dbReference>
<reference evidence="1" key="2">
    <citation type="submission" date="2023-01" db="EMBL/GenBank/DDBJ databases">
        <authorList>
            <person name="Sun Q."/>
            <person name="Evtushenko L."/>
        </authorList>
    </citation>
    <scope>NUCLEOTIDE SEQUENCE</scope>
    <source>
        <strain evidence="1">VKM B-2484</strain>
    </source>
</reference>
<organism evidence="1 2">
    <name type="scientific">Ancylobacter dichloromethanicus</name>
    <dbReference type="NCBI Taxonomy" id="518825"/>
    <lineage>
        <taxon>Bacteria</taxon>
        <taxon>Pseudomonadati</taxon>
        <taxon>Pseudomonadota</taxon>
        <taxon>Alphaproteobacteria</taxon>
        <taxon>Hyphomicrobiales</taxon>
        <taxon>Xanthobacteraceae</taxon>
        <taxon>Ancylobacter</taxon>
    </lineage>
</organism>